<evidence type="ECO:0000313" key="1">
    <source>
        <dbReference type="EMBL" id="WKN35040.1"/>
    </source>
</evidence>
<gene>
    <name evidence="1" type="ORF">K4G66_21925</name>
</gene>
<reference evidence="1" key="1">
    <citation type="journal article" date="2023" name="Comput. Struct. Biotechnol. J.">
        <title>Discovery of a novel marine Bacteroidetes with a rich repertoire of carbohydrate-active enzymes.</title>
        <authorList>
            <person name="Chen B."/>
            <person name="Liu G."/>
            <person name="Chen Q."/>
            <person name="Wang H."/>
            <person name="Liu L."/>
            <person name="Tang K."/>
        </authorList>
    </citation>
    <scope>NUCLEOTIDE SEQUENCE</scope>
    <source>
        <strain evidence="1">TK19036</strain>
    </source>
</reference>
<accession>A0AA49GM09</accession>
<sequence length="271" mass="31104">MASMARCFRVFLTVSLLTLISCNTQESSHVNTTEDKASTAKAVEYPEILQQALEAHGGLSRWRSFEKLEYDVYRDGEPVDHQLVALRSRKVLIENEQYNIGFDGQQVWVSPDTSAFPGASARFYHNLQFYFFALPFVLADPGIQYEELAPRVFEGTTYDVLKISYQSDVGDAPDDEYIAYFNSSTHQLHLLLYTVTYFSQEPGKNYNARVYKDWQQIKGLTVPHRVIGYRWEDDSLGEKRSTNEYQNIVLDETPPDQSIFLMPDEATVSED</sequence>
<reference evidence="1" key="2">
    <citation type="journal article" date="2024" name="Antonie Van Leeuwenhoek">
        <title>Roseihalotalea indica gen. nov., sp. nov., a halophilic Bacteroidetes from mesopelagic Southwest Indian Ocean with higher carbohydrate metabolic potential.</title>
        <authorList>
            <person name="Chen B."/>
            <person name="Zhang M."/>
            <person name="Lin D."/>
            <person name="Ye J."/>
            <person name="Tang K."/>
        </authorList>
    </citation>
    <scope>NUCLEOTIDE SEQUENCE</scope>
    <source>
        <strain evidence="1">TK19036</strain>
    </source>
</reference>
<dbReference type="InterPro" id="IPR045444">
    <property type="entry name" value="DUF6503"/>
</dbReference>
<proteinExistence type="predicted"/>
<dbReference type="PROSITE" id="PS51257">
    <property type="entry name" value="PROKAR_LIPOPROTEIN"/>
    <property type="match status" value="1"/>
</dbReference>
<organism evidence="1">
    <name type="scientific">Roseihalotalea indica</name>
    <dbReference type="NCBI Taxonomy" id="2867963"/>
    <lineage>
        <taxon>Bacteria</taxon>
        <taxon>Pseudomonadati</taxon>
        <taxon>Bacteroidota</taxon>
        <taxon>Cytophagia</taxon>
        <taxon>Cytophagales</taxon>
        <taxon>Catalimonadaceae</taxon>
        <taxon>Roseihalotalea</taxon>
    </lineage>
</organism>
<dbReference type="EMBL" id="CP120682">
    <property type="protein sequence ID" value="WKN35040.1"/>
    <property type="molecule type" value="Genomic_DNA"/>
</dbReference>
<protein>
    <submittedName>
        <fullName evidence="1">Uncharacterized protein</fullName>
    </submittedName>
</protein>
<dbReference type="AlphaFoldDB" id="A0AA49GM09"/>
<dbReference type="Pfam" id="PF20113">
    <property type="entry name" value="DUF6503"/>
    <property type="match status" value="1"/>
</dbReference>
<name>A0AA49GM09_9BACT</name>